<proteinExistence type="predicted"/>
<evidence type="ECO:0000313" key="5">
    <source>
        <dbReference type="Proteomes" id="UP000186309"/>
    </source>
</evidence>
<dbReference type="Proteomes" id="UP000186309">
    <property type="component" value="Chromosome"/>
</dbReference>
<keyword evidence="2" id="KW-0472">Membrane</keyword>
<feature type="domain" description="Peptidase M56" evidence="3">
    <location>
        <begin position="125"/>
        <end position="301"/>
    </location>
</feature>
<accession>A0A1U7CXY4</accession>
<feature type="region of interest" description="Disordered" evidence="1">
    <location>
        <begin position="373"/>
        <end position="407"/>
    </location>
</feature>
<feature type="compositionally biased region" description="Pro residues" evidence="1">
    <location>
        <begin position="382"/>
        <end position="400"/>
    </location>
</feature>
<dbReference type="InterPro" id="IPR008756">
    <property type="entry name" value="Peptidase_M56"/>
</dbReference>
<reference evidence="5" key="1">
    <citation type="submission" date="2016-12" db="EMBL/GenBank/DDBJ databases">
        <title>Comparative genomics of four Isosphaeraceae planctomycetes: a common pool of plasmids and glycoside hydrolase genes.</title>
        <authorList>
            <person name="Ivanova A."/>
        </authorList>
    </citation>
    <scope>NUCLEOTIDE SEQUENCE [LARGE SCALE GENOMIC DNA]</scope>
    <source>
        <strain evidence="5">PX4</strain>
    </source>
</reference>
<dbReference type="RefSeq" id="WP_076350104.1">
    <property type="nucleotide sequence ID" value="NZ_CP019082.1"/>
</dbReference>
<protein>
    <submittedName>
        <fullName evidence="4">Regulatory protein BlaR1</fullName>
    </submittedName>
</protein>
<keyword evidence="2" id="KW-0812">Transmembrane</keyword>
<evidence type="ECO:0000313" key="4">
    <source>
        <dbReference type="EMBL" id="APW63795.1"/>
    </source>
</evidence>
<dbReference type="Pfam" id="PF13620">
    <property type="entry name" value="CarboxypepD_reg"/>
    <property type="match status" value="1"/>
</dbReference>
<evidence type="ECO:0000259" key="3">
    <source>
        <dbReference type="Pfam" id="PF05569"/>
    </source>
</evidence>
<name>A0A1U7CXY4_9BACT</name>
<dbReference type="PANTHER" id="PTHR34978">
    <property type="entry name" value="POSSIBLE SENSOR-TRANSDUCER PROTEIN BLAR"/>
    <property type="match status" value="1"/>
</dbReference>
<dbReference type="OrthoDB" id="291597at2"/>
<organism evidence="4 5">
    <name type="scientific">Paludisphaera borealis</name>
    <dbReference type="NCBI Taxonomy" id="1387353"/>
    <lineage>
        <taxon>Bacteria</taxon>
        <taxon>Pseudomonadati</taxon>
        <taxon>Planctomycetota</taxon>
        <taxon>Planctomycetia</taxon>
        <taxon>Isosphaerales</taxon>
        <taxon>Isosphaeraceae</taxon>
        <taxon>Paludisphaera</taxon>
    </lineage>
</organism>
<gene>
    <name evidence="4" type="primary">blaR1_11</name>
    <name evidence="4" type="ORF">BSF38_05372</name>
</gene>
<dbReference type="SUPFAM" id="SSF49464">
    <property type="entry name" value="Carboxypeptidase regulatory domain-like"/>
    <property type="match status" value="6"/>
</dbReference>
<keyword evidence="5" id="KW-1185">Reference proteome</keyword>
<dbReference type="InterPro" id="IPR008969">
    <property type="entry name" value="CarboxyPept-like_regulatory"/>
</dbReference>
<evidence type="ECO:0000256" key="1">
    <source>
        <dbReference type="SAM" id="MobiDB-lite"/>
    </source>
</evidence>
<sequence>MTDRWVVPWLALLVDGSIRWGIVLAVLAVWFALRPPRRAATRHLLCVSALAAGAVLPFAPRWGDAVVPWPAQASMPTVEPLALSPSPASFSRPSTAVFVATDRPSPRPDAEVIATARPVAYVPPSRSAAVPLDRWRLAAQAAVGTWAIVVGVLLARLACGGVVLARMRRGLAEVGEDANRLVDECRARLGTSRPVRLAMHPGVASPVVLGGLRPLVLVPTDWEDWPEPQRRACLLHELAHLTRYDDWSKFAQELIRVPFFFHPLALWLFARLDRERELLCDEAVVALGTEPESLARLLLELAKRPVRLVPVSRPVLLPFLDRRTVVVRIERLLEDDMPRTLSRSSLARSLLLGSLALAACLAVGGLRVRGASPRPIADDAKPTPPAGKPSPQPTAKPAPPAGVKETPRELRGVVLDADGRPVPDATVVSGSYDPGKSGHQILKTDSQGKFAWPIPEGADRVCLIATKEGLSSMILSTVARALATPLDLKLRLSKPDPFNAVLLDADGKPMSGVKVWIRRVGHSTETKNGTGSSISSSYQEVPRAVIEGSPVEDLFVATTAADGSFSFRSTREGSGLKLETTAPDGRPMTIGVRTNGSGQPIGGGASSPGRVLEGMGFVVAAPGKTLQLAAIPSARVSGRVVSAVPGVDVSGLKAHYQSSRKRSDTYVPERNFGAEVPVDRDGRFVFDGLEEGTINIFAIGKGENEAWTYRAAKDVELIPGKTSEVVIELIRGVEVEGTVIAQGTGAPVEKAMIGSYGPYRPRTGAATQSDTTDAKGRYHYRLPAGETYFYVMGPPSGFTRLPNEGSSRTVTIPEGVAKFEVPPIEVTAAVTVRGQVVDAANAPVVGANIVGMCEGGLCRPFGGPETLTDAKGEFRLPEGLNNVVAIGKPARLLIRFKDGTEFEAATLPAKDGSVVVQVPVAEKSPAGVEGPRDVAPDELAGIVVDTDGKPIEGAEADVWTWFPGNEAKTDAKGVFRLRKLDKGEKVEVVVRKPGYTPKLFLSQPVGKNGWVVVLGDKTYFEGTVTSPDGKPVADALIRANNGPKRVDNGMVSEIWTEAKSGDDGRYRLYAQADVYDIQIRIPGVGVARLPETPLSHDEARKLDIRLEPGVTFRAKVVDSITGAPVSGVRLWDWQQPGVEGRSDKDGVATIADMLPGRFNFQVDASGFTRWWSEEAVSEWNRRHIDESRGGWQRNFDHLDFDLKTGMAAVTITLERGATVTGKVVDPDGKPVAGATVAPALTGTGNSLTGDTRFSVTTDKNGGFRVVLPASGDRDYNLIAHDGKYQEWRNWANGVLPPFRTKPGDAIGDVEIRLTRPATVRGRVTDAQGRPVAGRDVRASAADRFENRYYDPTVKTASDGTYELKFIRPGEQFIQISPFWLDARQSPEGTSRAETLAVGASKDSVDFKVP</sequence>
<dbReference type="CDD" id="cd07341">
    <property type="entry name" value="M56_BlaR1_MecR1_like"/>
    <property type="match status" value="1"/>
</dbReference>
<feature type="transmembrane region" description="Helical" evidence="2">
    <location>
        <begin position="137"/>
        <end position="159"/>
    </location>
</feature>
<dbReference type="STRING" id="1387353.BSF38_05372"/>
<dbReference type="EMBL" id="CP019082">
    <property type="protein sequence ID" value="APW63795.1"/>
    <property type="molecule type" value="Genomic_DNA"/>
</dbReference>
<dbReference type="InterPro" id="IPR052173">
    <property type="entry name" value="Beta-lactam_resp_regulator"/>
</dbReference>
<evidence type="ECO:0000256" key="2">
    <source>
        <dbReference type="SAM" id="Phobius"/>
    </source>
</evidence>
<feature type="region of interest" description="Disordered" evidence="1">
    <location>
        <begin position="572"/>
        <end position="603"/>
    </location>
</feature>
<dbReference type="Pfam" id="PF05569">
    <property type="entry name" value="Peptidase_M56"/>
    <property type="match status" value="1"/>
</dbReference>
<keyword evidence="2" id="KW-1133">Transmembrane helix</keyword>
<dbReference type="PANTHER" id="PTHR34978:SF3">
    <property type="entry name" value="SLR0241 PROTEIN"/>
    <property type="match status" value="1"/>
</dbReference>
<dbReference type="Gene3D" id="2.60.40.1120">
    <property type="entry name" value="Carboxypeptidase-like, regulatory domain"/>
    <property type="match status" value="3"/>
</dbReference>
<dbReference type="KEGG" id="pbor:BSF38_05372"/>
<feature type="transmembrane region" description="Helical" evidence="2">
    <location>
        <begin position="6"/>
        <end position="33"/>
    </location>
</feature>